<dbReference type="PANTHER" id="PTHR10434:SF59">
    <property type="entry name" value="1-ACYL-SN-GLYCEROL-3-PHOSPHATE ACYLTRANSFERASE"/>
    <property type="match status" value="1"/>
</dbReference>
<dbReference type="RefSeq" id="WP_079667387.1">
    <property type="nucleotide sequence ID" value="NZ_FUYZ01000007.1"/>
</dbReference>
<evidence type="ECO:0000259" key="7">
    <source>
        <dbReference type="SMART" id="SM00563"/>
    </source>
</evidence>
<feature type="domain" description="Phospholipid/glycerol acyltransferase" evidence="7">
    <location>
        <begin position="76"/>
        <end position="192"/>
    </location>
</feature>
<comment type="pathway">
    <text evidence="1">Lipid metabolism.</text>
</comment>
<name>A0A1T5FNH4_9FLAO</name>
<evidence type="ECO:0000256" key="2">
    <source>
        <dbReference type="ARBA" id="ARBA00022679"/>
    </source>
</evidence>
<keyword evidence="4" id="KW-1208">Phospholipid metabolism</keyword>
<sequence length="245" mass="28643">MTAILNILWRVWMVIIGLIFTILWGIPVYILSFRKSHYRYCYFFIRMWAYCMYYGMGMSYKRINLSKQNLNRNQQYVFVSNHTSIMDIMLMLILLPNHPLCFVGKKELVKIPIFGTIYKRICVMVDRSSARSRADVYRRCAEKMQEGCSIVIFPEGGVPDDTSIILDNFKDGAFILATKHKFSIAAFTFVGLKEMFPFNNKKGYPGCAKAYFNGIYEPNLSMTELKSVVYEEIKNVLNKYYLINK</sequence>
<evidence type="ECO:0000313" key="8">
    <source>
        <dbReference type="EMBL" id="SKB97723.1"/>
    </source>
</evidence>
<dbReference type="GO" id="GO:0006654">
    <property type="term" value="P:phosphatidic acid biosynthetic process"/>
    <property type="evidence" value="ECO:0007669"/>
    <property type="project" value="TreeGrafter"/>
</dbReference>
<dbReference type="Pfam" id="PF01553">
    <property type="entry name" value="Acyltransferase"/>
    <property type="match status" value="1"/>
</dbReference>
<reference evidence="8 9" key="1">
    <citation type="submission" date="2017-02" db="EMBL/GenBank/DDBJ databases">
        <authorList>
            <person name="Peterson S.W."/>
        </authorList>
    </citation>
    <scope>NUCLEOTIDE SEQUENCE [LARGE SCALE GENOMIC DNA]</scope>
    <source>
        <strain evidence="8 9">DSM 22323</strain>
    </source>
</reference>
<evidence type="ECO:0000256" key="5">
    <source>
        <dbReference type="ARBA" id="ARBA00023315"/>
    </source>
</evidence>
<protein>
    <submittedName>
        <fullName evidence="8">1-acyl-sn-glycerol-3-phosphate acyltransferase</fullName>
    </submittedName>
</protein>
<dbReference type="STRING" id="619805.SAMN05660477_02170"/>
<keyword evidence="6" id="KW-1133">Transmembrane helix</keyword>
<evidence type="ECO:0000256" key="4">
    <source>
        <dbReference type="ARBA" id="ARBA00023264"/>
    </source>
</evidence>
<proteinExistence type="predicted"/>
<dbReference type="OrthoDB" id="9803035at2"/>
<accession>A0A1T5FNH4</accession>
<dbReference type="AlphaFoldDB" id="A0A1T5FNH4"/>
<keyword evidence="9" id="KW-1185">Reference proteome</keyword>
<keyword evidence="5 8" id="KW-0012">Acyltransferase</keyword>
<keyword evidence="3" id="KW-0594">Phospholipid biosynthesis</keyword>
<dbReference type="SMART" id="SM00563">
    <property type="entry name" value="PlsC"/>
    <property type="match status" value="1"/>
</dbReference>
<dbReference type="SUPFAM" id="SSF69593">
    <property type="entry name" value="Glycerol-3-phosphate (1)-acyltransferase"/>
    <property type="match status" value="1"/>
</dbReference>
<evidence type="ECO:0000256" key="6">
    <source>
        <dbReference type="SAM" id="Phobius"/>
    </source>
</evidence>
<gene>
    <name evidence="8" type="ORF">SAMN05660477_02170</name>
</gene>
<keyword evidence="6" id="KW-0812">Transmembrane</keyword>
<dbReference type="EMBL" id="FUYZ01000007">
    <property type="protein sequence ID" value="SKB97723.1"/>
    <property type="molecule type" value="Genomic_DNA"/>
</dbReference>
<feature type="transmembrane region" description="Helical" evidence="6">
    <location>
        <begin position="76"/>
        <end position="95"/>
    </location>
</feature>
<evidence type="ECO:0000313" key="9">
    <source>
        <dbReference type="Proteomes" id="UP000191112"/>
    </source>
</evidence>
<dbReference type="PANTHER" id="PTHR10434">
    <property type="entry name" value="1-ACYL-SN-GLYCEROL-3-PHOSPHATE ACYLTRANSFERASE"/>
    <property type="match status" value="1"/>
</dbReference>
<dbReference type="InterPro" id="IPR002123">
    <property type="entry name" value="Plipid/glycerol_acylTrfase"/>
</dbReference>
<dbReference type="CDD" id="cd07989">
    <property type="entry name" value="LPLAT_AGPAT-like"/>
    <property type="match status" value="1"/>
</dbReference>
<dbReference type="Proteomes" id="UP000191112">
    <property type="component" value="Unassembled WGS sequence"/>
</dbReference>
<keyword evidence="6" id="KW-0472">Membrane</keyword>
<feature type="transmembrane region" description="Helical" evidence="6">
    <location>
        <begin position="7"/>
        <end position="31"/>
    </location>
</feature>
<keyword evidence="2 8" id="KW-0808">Transferase</keyword>
<keyword evidence="3" id="KW-0443">Lipid metabolism</keyword>
<feature type="transmembrane region" description="Helical" evidence="6">
    <location>
        <begin position="37"/>
        <end position="55"/>
    </location>
</feature>
<organism evidence="8 9">
    <name type="scientific">Soonwooa buanensis</name>
    <dbReference type="NCBI Taxonomy" id="619805"/>
    <lineage>
        <taxon>Bacteria</taxon>
        <taxon>Pseudomonadati</taxon>
        <taxon>Bacteroidota</taxon>
        <taxon>Flavobacteriia</taxon>
        <taxon>Flavobacteriales</taxon>
        <taxon>Weeksellaceae</taxon>
        <taxon>Chryseobacterium group</taxon>
        <taxon>Soonwooa</taxon>
    </lineage>
</organism>
<evidence type="ECO:0000256" key="1">
    <source>
        <dbReference type="ARBA" id="ARBA00005189"/>
    </source>
</evidence>
<keyword evidence="3" id="KW-0444">Lipid biosynthesis</keyword>
<dbReference type="GO" id="GO:0003841">
    <property type="term" value="F:1-acylglycerol-3-phosphate O-acyltransferase activity"/>
    <property type="evidence" value="ECO:0007669"/>
    <property type="project" value="TreeGrafter"/>
</dbReference>
<evidence type="ECO:0000256" key="3">
    <source>
        <dbReference type="ARBA" id="ARBA00023209"/>
    </source>
</evidence>